<keyword evidence="2" id="KW-1185">Reference proteome</keyword>
<proteinExistence type="predicted"/>
<evidence type="ECO:0000313" key="1">
    <source>
        <dbReference type="EMBL" id="GAA0376560.1"/>
    </source>
</evidence>
<dbReference type="Proteomes" id="UP001501757">
    <property type="component" value="Unassembled WGS sequence"/>
</dbReference>
<organism evidence="1 2">
    <name type="scientific">Bowmanella denitrificans</name>
    <dbReference type="NCBI Taxonomy" id="366582"/>
    <lineage>
        <taxon>Bacteria</taxon>
        <taxon>Pseudomonadati</taxon>
        <taxon>Pseudomonadota</taxon>
        <taxon>Gammaproteobacteria</taxon>
        <taxon>Alteromonadales</taxon>
        <taxon>Alteromonadaceae</taxon>
        <taxon>Bowmanella</taxon>
    </lineage>
</organism>
<sequence>MAVFVGARDLSGVPIGTHQFIVLTGQHLLEERTVGTISVKAKSLGGGTFGLVVGAHNRGHLAVKFFEEADHEAALEHFGGKKVKWYSSDFDAEFHTVDFGNTPEKVATDLVLFRINAFMINQSLDKIAYPTLGLGFNSNSWAQSVIAYSSGKVTGNFRGLDYAHARKIPRTYFEPVCTVKPRPRVN</sequence>
<dbReference type="RefSeq" id="WP_343847689.1">
    <property type="nucleotide sequence ID" value="NZ_BAAAEI010000033.1"/>
</dbReference>
<dbReference type="EMBL" id="BAAAEI010000033">
    <property type="protein sequence ID" value="GAA0376560.1"/>
    <property type="molecule type" value="Genomic_DNA"/>
</dbReference>
<comment type="caution">
    <text evidence="1">The sequence shown here is derived from an EMBL/GenBank/DDBJ whole genome shotgun (WGS) entry which is preliminary data.</text>
</comment>
<gene>
    <name evidence="1" type="ORF">GCM10009092_45880</name>
</gene>
<protein>
    <submittedName>
        <fullName evidence="1">Uncharacterized protein</fullName>
    </submittedName>
</protein>
<name>A0ABP3HQM8_9ALTE</name>
<accession>A0ABP3HQM8</accession>
<reference evidence="2" key="1">
    <citation type="journal article" date="2019" name="Int. J. Syst. Evol. Microbiol.">
        <title>The Global Catalogue of Microorganisms (GCM) 10K type strain sequencing project: providing services to taxonomists for standard genome sequencing and annotation.</title>
        <authorList>
            <consortium name="The Broad Institute Genomics Platform"/>
            <consortium name="The Broad Institute Genome Sequencing Center for Infectious Disease"/>
            <person name="Wu L."/>
            <person name="Ma J."/>
        </authorList>
    </citation>
    <scope>NUCLEOTIDE SEQUENCE [LARGE SCALE GENOMIC DNA]</scope>
    <source>
        <strain evidence="2">JCM 13378</strain>
    </source>
</reference>
<evidence type="ECO:0000313" key="2">
    <source>
        <dbReference type="Proteomes" id="UP001501757"/>
    </source>
</evidence>